<reference evidence="3" key="1">
    <citation type="submission" date="2018-10" db="EMBL/GenBank/DDBJ databases">
        <title>Schaedlerella arabinophila gen. nov. sp. nov., isolated from the mouse intestinal tract and comparative analysis with the genome of the closely related altered Schaedler flora strain ASF502.</title>
        <authorList>
            <person name="Miyake S."/>
            <person name="Soh M."/>
            <person name="Seedorf H."/>
        </authorList>
    </citation>
    <scope>NUCLEOTIDE SEQUENCE [LARGE SCALE GENOMIC DNA]</scope>
    <source>
        <strain evidence="3">DSM 106076</strain>
    </source>
</reference>
<keyword evidence="4" id="KW-1185">Reference proteome</keyword>
<evidence type="ECO:0000256" key="1">
    <source>
        <dbReference type="SAM" id="MobiDB-lite"/>
    </source>
</evidence>
<keyword evidence="2" id="KW-0812">Transmembrane</keyword>
<comment type="caution">
    <text evidence="3">The sequence shown here is derived from an EMBL/GenBank/DDBJ whole genome shotgun (WGS) entry which is preliminary data.</text>
</comment>
<proteinExistence type="predicted"/>
<feature type="transmembrane region" description="Helical" evidence="2">
    <location>
        <begin position="142"/>
        <end position="163"/>
    </location>
</feature>
<feature type="transmembrane region" description="Helical" evidence="2">
    <location>
        <begin position="184"/>
        <end position="205"/>
    </location>
</feature>
<feature type="compositionally biased region" description="Low complexity" evidence="1">
    <location>
        <begin position="285"/>
        <end position="295"/>
    </location>
</feature>
<organism evidence="3 4">
    <name type="scientific">Schaedlerella arabinosiphila</name>
    <dbReference type="NCBI Taxonomy" id="2044587"/>
    <lineage>
        <taxon>Bacteria</taxon>
        <taxon>Bacillati</taxon>
        <taxon>Bacillota</taxon>
        <taxon>Clostridia</taxon>
        <taxon>Lachnospirales</taxon>
        <taxon>Lachnospiraceae</taxon>
        <taxon>Schaedlerella</taxon>
    </lineage>
</organism>
<protein>
    <recommendedName>
        <fullName evidence="5">RNA-binding protein</fullName>
    </recommendedName>
</protein>
<evidence type="ECO:0000313" key="3">
    <source>
        <dbReference type="EMBL" id="RRK34305.1"/>
    </source>
</evidence>
<dbReference type="RefSeq" id="WP_125129456.1">
    <property type="nucleotide sequence ID" value="NZ_RHJS01000002.1"/>
</dbReference>
<feature type="transmembrane region" description="Helical" evidence="2">
    <location>
        <begin position="93"/>
        <end position="122"/>
    </location>
</feature>
<feature type="compositionally biased region" description="Basic and acidic residues" evidence="1">
    <location>
        <begin position="312"/>
        <end position="330"/>
    </location>
</feature>
<feature type="compositionally biased region" description="Pro residues" evidence="1">
    <location>
        <begin position="215"/>
        <end position="253"/>
    </location>
</feature>
<keyword evidence="2" id="KW-1133">Transmembrane helix</keyword>
<dbReference type="EMBL" id="RHJS01000002">
    <property type="protein sequence ID" value="RRK34305.1"/>
    <property type="molecule type" value="Genomic_DNA"/>
</dbReference>
<accession>A0A3R8L3K3</accession>
<gene>
    <name evidence="3" type="ORF">EBB54_25455</name>
</gene>
<name>A0A3R8L3K3_9FIRM</name>
<dbReference type="Proteomes" id="UP000274920">
    <property type="component" value="Unassembled WGS sequence"/>
</dbReference>
<keyword evidence="2" id="KW-0472">Membrane</keyword>
<evidence type="ECO:0000256" key="2">
    <source>
        <dbReference type="SAM" id="Phobius"/>
    </source>
</evidence>
<feature type="compositionally biased region" description="Polar residues" evidence="1">
    <location>
        <begin position="342"/>
        <end position="357"/>
    </location>
</feature>
<feature type="region of interest" description="Disordered" evidence="1">
    <location>
        <begin position="215"/>
        <end position="378"/>
    </location>
</feature>
<sequence>MSYYDMNEYYDYSSPYMETTMIGIMMICFIVLLVCAIFALLSYILMGVGMYTMAKRQGMDNAWLAFIPFARTYLHGELSGSIRLKNRSIENPGIWLLALPFLYGAVSSLFNGIVWFVGFGSITKILQYDLLYGRVDMAPGSVMGLVILFIIIAVIGVLYTAVYKTFCILVNHQILGRYTSKNMSIVHAVLSTLIPLYESICFFVMRNHPFNPGMEPPTPPPFMQSPPPGSYYGGPVPPPEPPVPPVPPAPPKQEPYGFGTADFGNGGSIYGRSDSGNSGNTENTGSVSGSGSFGSILDAGDQENAGSILGAGDHESHRSILDAGDRDHESAGSILDAGASASILSTPPAQEQQNGDSSDAKSESPVNFVLPESENKEL</sequence>
<evidence type="ECO:0008006" key="5">
    <source>
        <dbReference type="Google" id="ProtNLM"/>
    </source>
</evidence>
<evidence type="ECO:0000313" key="4">
    <source>
        <dbReference type="Proteomes" id="UP000274920"/>
    </source>
</evidence>
<dbReference type="AlphaFoldDB" id="A0A3R8L3K3"/>
<feature type="compositionally biased region" description="Polar residues" evidence="1">
    <location>
        <begin position="274"/>
        <end position="284"/>
    </location>
</feature>
<feature type="transmembrane region" description="Helical" evidence="2">
    <location>
        <begin position="20"/>
        <end position="46"/>
    </location>
</feature>